<evidence type="ECO:0000256" key="3">
    <source>
        <dbReference type="ARBA" id="ARBA00023015"/>
    </source>
</evidence>
<organism evidence="8 9">
    <name type="scientific">Lachancea meyersii CBS 8951</name>
    <dbReference type="NCBI Taxonomy" id="1266667"/>
    <lineage>
        <taxon>Eukaryota</taxon>
        <taxon>Fungi</taxon>
        <taxon>Dikarya</taxon>
        <taxon>Ascomycota</taxon>
        <taxon>Saccharomycotina</taxon>
        <taxon>Saccharomycetes</taxon>
        <taxon>Saccharomycetales</taxon>
        <taxon>Saccharomycetaceae</taxon>
        <taxon>Lachancea</taxon>
    </lineage>
</organism>
<dbReference type="InterPro" id="IPR052478">
    <property type="entry name" value="Metabolite_Synth_Reg"/>
</dbReference>
<dbReference type="AlphaFoldDB" id="A0A1G4KI87"/>
<gene>
    <name evidence="8" type="ORF">LAME_0H17172G</name>
</gene>
<proteinExistence type="predicted"/>
<keyword evidence="2" id="KW-0862">Zinc</keyword>
<feature type="domain" description="Zn(2)-C6 fungal-type" evidence="7">
    <location>
        <begin position="15"/>
        <end position="44"/>
    </location>
</feature>
<protein>
    <submittedName>
        <fullName evidence="8">LAME_0H17172g1_1</fullName>
    </submittedName>
</protein>
<dbReference type="SMART" id="SM00906">
    <property type="entry name" value="Fungal_trans"/>
    <property type="match status" value="1"/>
</dbReference>
<keyword evidence="1" id="KW-0479">Metal-binding</keyword>
<keyword evidence="5" id="KW-0804">Transcription</keyword>
<evidence type="ECO:0000313" key="9">
    <source>
        <dbReference type="Proteomes" id="UP000191144"/>
    </source>
</evidence>
<dbReference type="GO" id="GO:0009410">
    <property type="term" value="P:response to xenobiotic stimulus"/>
    <property type="evidence" value="ECO:0007669"/>
    <property type="project" value="TreeGrafter"/>
</dbReference>
<dbReference type="PANTHER" id="PTHR31779">
    <property type="entry name" value="2-NITROPROPANE DIOXYGENASE FAMILY, PUTATIVE (AFU_ORTHOLOGUE AFUA_2G17430)-RELATED"/>
    <property type="match status" value="1"/>
</dbReference>
<keyword evidence="4" id="KW-0238">DNA-binding</keyword>
<dbReference type="InterPro" id="IPR007219">
    <property type="entry name" value="XnlR_reg_dom"/>
</dbReference>
<dbReference type="PROSITE" id="PS50048">
    <property type="entry name" value="ZN2_CY6_FUNGAL_2"/>
    <property type="match status" value="1"/>
</dbReference>
<dbReference type="PANTHER" id="PTHR31779:SF3">
    <property type="entry name" value="PROTEIN RDR1"/>
    <property type="match status" value="1"/>
</dbReference>
<dbReference type="Proteomes" id="UP000191144">
    <property type="component" value="Chromosome H"/>
</dbReference>
<dbReference type="GO" id="GO:0000981">
    <property type="term" value="F:DNA-binding transcription factor activity, RNA polymerase II-specific"/>
    <property type="evidence" value="ECO:0007669"/>
    <property type="project" value="InterPro"/>
</dbReference>
<name>A0A1G4KI87_9SACH</name>
<evidence type="ECO:0000259" key="7">
    <source>
        <dbReference type="PROSITE" id="PS50048"/>
    </source>
</evidence>
<accession>A0A1G4KI87</accession>
<dbReference type="Gene3D" id="4.10.240.10">
    <property type="entry name" value="Zn(2)-C6 fungal-type DNA-binding domain"/>
    <property type="match status" value="1"/>
</dbReference>
<dbReference type="GO" id="GO:0008270">
    <property type="term" value="F:zinc ion binding"/>
    <property type="evidence" value="ECO:0007669"/>
    <property type="project" value="InterPro"/>
</dbReference>
<dbReference type="SUPFAM" id="SSF57701">
    <property type="entry name" value="Zn2/Cys6 DNA-binding domain"/>
    <property type="match status" value="1"/>
</dbReference>
<dbReference type="SMART" id="SM00066">
    <property type="entry name" value="GAL4"/>
    <property type="match status" value="1"/>
</dbReference>
<evidence type="ECO:0000256" key="5">
    <source>
        <dbReference type="ARBA" id="ARBA00023163"/>
    </source>
</evidence>
<keyword evidence="6" id="KW-0539">Nucleus</keyword>
<reference evidence="9" key="1">
    <citation type="submission" date="2016-03" db="EMBL/GenBank/DDBJ databases">
        <authorList>
            <person name="Devillers Hugo."/>
        </authorList>
    </citation>
    <scope>NUCLEOTIDE SEQUENCE [LARGE SCALE GENOMIC DNA]</scope>
</reference>
<sequence>MTPRTSAKRQRIRSACLPCRQRKRKCDGGFPCGMCSTYGYKCQYGPDNGRAAVYAENPADQCEPNRCSNERKEASPTGIAKRGILDPKKSRYMSLDSAVAFPRVLALALHSTNPPHLHSFAWNCGVRLEEKAATHTNLSDFVTQEECSRLANVYFKVVHPVFAVVDRKQIEEGIPHYWTSNTVSAFGAVIAGIIALGSLFSGDSSHPRELDVVQYAKGILEDPKFSRLPSNELVSAWVLRTVYLRATTRPHVAWLASCMTIHLAEATGLHHECDQVELTTNSPYEPAKSESIRRLFWTAWCINTILSYDYGRSSVVLNTEITCKPVSSTADNYTSQLAILAQLVPRDSSDADTSVQVSHLLETINALQELPEVHSFLSLTKADIALSCYRRLRLLNHVIDKKVVQQIIDVGETALSAALTLVQQNQFWWNALSAPFQYVCALMAMDTRESLACVAKAKNRLHKITSALGTHIGREAETTVDLLLQDSIKKKQHEVSLLGSATPDGPVADTIDLPDIDWNAMLDPTYTYDYVHRDFSAL</sequence>
<evidence type="ECO:0000256" key="1">
    <source>
        <dbReference type="ARBA" id="ARBA00022723"/>
    </source>
</evidence>
<dbReference type="InterPro" id="IPR001138">
    <property type="entry name" value="Zn2Cys6_DnaBD"/>
</dbReference>
<dbReference type="CDD" id="cd00067">
    <property type="entry name" value="GAL4"/>
    <property type="match status" value="1"/>
</dbReference>
<dbReference type="CDD" id="cd12148">
    <property type="entry name" value="fungal_TF_MHR"/>
    <property type="match status" value="1"/>
</dbReference>
<evidence type="ECO:0000256" key="4">
    <source>
        <dbReference type="ARBA" id="ARBA00023125"/>
    </source>
</evidence>
<dbReference type="GO" id="GO:0006351">
    <property type="term" value="P:DNA-templated transcription"/>
    <property type="evidence" value="ECO:0007669"/>
    <property type="project" value="InterPro"/>
</dbReference>
<dbReference type="GO" id="GO:0003677">
    <property type="term" value="F:DNA binding"/>
    <property type="evidence" value="ECO:0007669"/>
    <property type="project" value="UniProtKB-KW"/>
</dbReference>
<dbReference type="InterPro" id="IPR036864">
    <property type="entry name" value="Zn2-C6_fun-type_DNA-bd_sf"/>
</dbReference>
<dbReference type="EMBL" id="LT598480">
    <property type="protein sequence ID" value="SCV04277.1"/>
    <property type="molecule type" value="Genomic_DNA"/>
</dbReference>
<evidence type="ECO:0000313" key="8">
    <source>
        <dbReference type="EMBL" id="SCV04277.1"/>
    </source>
</evidence>
<keyword evidence="3" id="KW-0805">Transcription regulation</keyword>
<evidence type="ECO:0000256" key="6">
    <source>
        <dbReference type="ARBA" id="ARBA00023242"/>
    </source>
</evidence>
<dbReference type="OrthoDB" id="2428527at2759"/>
<dbReference type="PROSITE" id="PS00463">
    <property type="entry name" value="ZN2_CY6_FUNGAL_1"/>
    <property type="match status" value="1"/>
</dbReference>
<keyword evidence="9" id="KW-1185">Reference proteome</keyword>
<dbReference type="Pfam" id="PF00172">
    <property type="entry name" value="Zn_clus"/>
    <property type="match status" value="1"/>
</dbReference>
<dbReference type="Pfam" id="PF04082">
    <property type="entry name" value="Fungal_trans"/>
    <property type="match status" value="1"/>
</dbReference>
<evidence type="ECO:0000256" key="2">
    <source>
        <dbReference type="ARBA" id="ARBA00022833"/>
    </source>
</evidence>